<protein>
    <recommendedName>
        <fullName evidence="5">Peptidase S1 domain-containing protein</fullName>
    </recommendedName>
</protein>
<dbReference type="Proteomes" id="UP000050795">
    <property type="component" value="Unassembled WGS sequence"/>
</dbReference>
<dbReference type="PANTHER" id="PTHR24256">
    <property type="entry name" value="TRYPTASE-RELATED"/>
    <property type="match status" value="1"/>
</dbReference>
<dbReference type="SMART" id="SM00020">
    <property type="entry name" value="Tryp_SPc"/>
    <property type="match status" value="1"/>
</dbReference>
<dbReference type="InterPro" id="IPR043504">
    <property type="entry name" value="Peptidase_S1_PA_chymotrypsin"/>
</dbReference>
<keyword evidence="4" id="KW-0732">Signal</keyword>
<evidence type="ECO:0000256" key="1">
    <source>
        <dbReference type="ARBA" id="ARBA00023157"/>
    </source>
</evidence>
<dbReference type="PROSITE" id="PS50240">
    <property type="entry name" value="TRYPSIN_DOM"/>
    <property type="match status" value="1"/>
</dbReference>
<reference evidence="7" key="2">
    <citation type="submission" date="2023-11" db="UniProtKB">
        <authorList>
            <consortium name="WormBaseParasite"/>
        </authorList>
    </citation>
    <scope>IDENTIFICATION</scope>
</reference>
<dbReference type="PRINTS" id="PR00722">
    <property type="entry name" value="CHYMOTRYPSIN"/>
</dbReference>
<sequence length="496" mass="56616">MRSINIYLISFLCISLLLFLESGYSHESNPSEVEHHKLKEGPNAADNHHDDNDETTNENFSGHHVGYINHPNFSHHRSLKRKHLTKKFFPWNFRFTRPKSQEIYVFNTERYSNWSEWKECLPMECIEIRYRKCIDDSWKTLSPNLIHTTRCISKYYAEKRTCLNKTQCNEYTGDQIIKNLSDTCGIRPNDQKVLPKILGGKPVEPHSWPWAVRLSVKLPRRKPVTFCGGTLIAPQWILTAAHCVLVENKHIPVGKPVLLADHMKSTIYAHLGDHDRFHQENVQIDYRVTVAVLHPNYHRKLQTDGYDIALLRLSEPVKTKPEIDFACLPPKDLHLNPNSKCYAVGWGSNKGGKVPTFDNLHSILESLFVPFPSFFNSPFAFSRESSLWNLKAETDDSTKVLHEVQLPIVPMEECRRHYADISSKVHICAGAKNKDTCAGDSGGGLYCQLGDTNQWYVIGVTSFGLARGCGLNPGVYTSTSSHIEWLSKQLATKVFK</sequence>
<dbReference type="CDD" id="cd00190">
    <property type="entry name" value="Tryp_SPc"/>
    <property type="match status" value="1"/>
</dbReference>
<evidence type="ECO:0000313" key="6">
    <source>
        <dbReference type="Proteomes" id="UP000050795"/>
    </source>
</evidence>
<dbReference type="PROSITE" id="PS00134">
    <property type="entry name" value="TRYPSIN_HIS"/>
    <property type="match status" value="1"/>
</dbReference>
<keyword evidence="6" id="KW-1185">Reference proteome</keyword>
<proteinExistence type="inferred from homology"/>
<evidence type="ECO:0000256" key="3">
    <source>
        <dbReference type="SAM" id="MobiDB-lite"/>
    </source>
</evidence>
<accession>A0AA85IY51</accession>
<evidence type="ECO:0000259" key="5">
    <source>
        <dbReference type="PROSITE" id="PS50240"/>
    </source>
</evidence>
<feature type="signal peptide" evidence="4">
    <location>
        <begin position="1"/>
        <end position="25"/>
    </location>
</feature>
<feature type="chain" id="PRO_5041662397" description="Peptidase S1 domain-containing protein" evidence="4">
    <location>
        <begin position="26"/>
        <end position="496"/>
    </location>
</feature>
<feature type="region of interest" description="Disordered" evidence="3">
    <location>
        <begin position="30"/>
        <end position="56"/>
    </location>
</feature>
<evidence type="ECO:0000256" key="4">
    <source>
        <dbReference type="SAM" id="SignalP"/>
    </source>
</evidence>
<name>A0AA85IY51_TRIRE</name>
<evidence type="ECO:0000313" key="7">
    <source>
        <dbReference type="WBParaSite" id="TREG1_119860.1"/>
    </source>
</evidence>
<dbReference type="FunFam" id="2.40.10.10:FF:000068">
    <property type="entry name" value="transmembrane protease serine 2"/>
    <property type="match status" value="1"/>
</dbReference>
<organism evidence="6 7">
    <name type="scientific">Trichobilharzia regenti</name>
    <name type="common">Nasal bird schistosome</name>
    <dbReference type="NCBI Taxonomy" id="157069"/>
    <lineage>
        <taxon>Eukaryota</taxon>
        <taxon>Metazoa</taxon>
        <taxon>Spiralia</taxon>
        <taxon>Lophotrochozoa</taxon>
        <taxon>Platyhelminthes</taxon>
        <taxon>Trematoda</taxon>
        <taxon>Digenea</taxon>
        <taxon>Strigeidida</taxon>
        <taxon>Schistosomatoidea</taxon>
        <taxon>Schistosomatidae</taxon>
        <taxon>Trichobilharzia</taxon>
    </lineage>
</organism>
<dbReference type="GO" id="GO:0006508">
    <property type="term" value="P:proteolysis"/>
    <property type="evidence" value="ECO:0007669"/>
    <property type="project" value="InterPro"/>
</dbReference>
<dbReference type="InterPro" id="IPR051487">
    <property type="entry name" value="Ser/Thr_Proteases_Immune/Dev"/>
</dbReference>
<keyword evidence="1" id="KW-1015">Disulfide bond</keyword>
<dbReference type="InterPro" id="IPR001254">
    <property type="entry name" value="Trypsin_dom"/>
</dbReference>
<evidence type="ECO:0000256" key="2">
    <source>
        <dbReference type="ARBA" id="ARBA00024195"/>
    </source>
</evidence>
<dbReference type="InterPro" id="IPR018114">
    <property type="entry name" value="TRYPSIN_HIS"/>
</dbReference>
<comment type="similarity">
    <text evidence="2">Belongs to the peptidase S1 family. CLIP subfamily.</text>
</comment>
<feature type="compositionally biased region" description="Basic and acidic residues" evidence="3">
    <location>
        <begin position="32"/>
        <end position="51"/>
    </location>
</feature>
<dbReference type="InterPro" id="IPR009003">
    <property type="entry name" value="Peptidase_S1_PA"/>
</dbReference>
<dbReference type="Pfam" id="PF00089">
    <property type="entry name" value="Trypsin"/>
    <property type="match status" value="2"/>
</dbReference>
<dbReference type="GO" id="GO:0004252">
    <property type="term" value="F:serine-type endopeptidase activity"/>
    <property type="evidence" value="ECO:0007669"/>
    <property type="project" value="InterPro"/>
</dbReference>
<dbReference type="Gene3D" id="2.40.10.10">
    <property type="entry name" value="Trypsin-like serine proteases"/>
    <property type="match status" value="1"/>
</dbReference>
<reference evidence="6" key="1">
    <citation type="submission" date="2022-06" db="EMBL/GenBank/DDBJ databases">
        <authorList>
            <person name="Berger JAMES D."/>
            <person name="Berger JAMES D."/>
        </authorList>
    </citation>
    <scope>NUCLEOTIDE SEQUENCE [LARGE SCALE GENOMIC DNA]</scope>
</reference>
<dbReference type="WBParaSite" id="TREG1_119860.1">
    <property type="protein sequence ID" value="TREG1_119860.1"/>
    <property type="gene ID" value="TREG1_119860"/>
</dbReference>
<dbReference type="AlphaFoldDB" id="A0AA85IY51"/>
<feature type="domain" description="Peptidase S1" evidence="5">
    <location>
        <begin position="197"/>
        <end position="491"/>
    </location>
</feature>
<dbReference type="SUPFAM" id="SSF50494">
    <property type="entry name" value="Trypsin-like serine proteases"/>
    <property type="match status" value="1"/>
</dbReference>
<dbReference type="InterPro" id="IPR001314">
    <property type="entry name" value="Peptidase_S1A"/>
</dbReference>